<reference evidence="2" key="2">
    <citation type="submission" date="2020-04" db="EMBL/GenBank/DDBJ databases">
        <authorList>
            <consortium name="NCBI Genome Project"/>
        </authorList>
    </citation>
    <scope>NUCLEOTIDE SEQUENCE</scope>
    <source>
        <strain evidence="2">CBS 342.82</strain>
    </source>
</reference>
<sequence length="292" mass="33243">MQWSASSNLPRSRSWISLSRRSSMSLPARSQSTLDRPTTQVCLSSSGRIHDSTNGCAKDEQATSDKTLPLHDLSTWPVFRRQQRYAELWKDTSTSLTHLSLPDLIATNPTLATEISSAFITHTTIAVDVWINFDAASQHFFHNPEDRRADSCGKVVLSPRQRARVETLLYGHVRGLHRIRLDVGSPFRLFAHVYVEVMFPDSPPRHQRYHPYAQPRLAASLVLARSAQLQGLVNRELWDTLCRGCDRIISEVPVGYGRGTEILLEDLDRWAGYFLHARYNHRYQASFGYGPR</sequence>
<proteinExistence type="predicted"/>
<keyword evidence="1" id="KW-1185">Reference proteome</keyword>
<reference evidence="2" key="1">
    <citation type="submission" date="2020-01" db="EMBL/GenBank/DDBJ databases">
        <authorList>
            <consortium name="DOE Joint Genome Institute"/>
            <person name="Haridas S."/>
            <person name="Albert R."/>
            <person name="Binder M."/>
            <person name="Bloem J."/>
            <person name="Labutti K."/>
            <person name="Salamov A."/>
            <person name="Andreopoulos B."/>
            <person name="Baker S.E."/>
            <person name="Barry K."/>
            <person name="Bills G."/>
            <person name="Bluhm B.H."/>
            <person name="Cannon C."/>
            <person name="Castanera R."/>
            <person name="Culley D.E."/>
            <person name="Daum C."/>
            <person name="Ezra D."/>
            <person name="Gonzalez J.B."/>
            <person name="Henrissat B."/>
            <person name="Kuo A."/>
            <person name="Liang C."/>
            <person name="Lipzen A."/>
            <person name="Lutzoni F."/>
            <person name="Magnuson J."/>
            <person name="Mondo S."/>
            <person name="Nolan M."/>
            <person name="Ohm R."/>
            <person name="Pangilinan J."/>
            <person name="Park H.-J."/>
            <person name="Ramirez L."/>
            <person name="Alfaro M."/>
            <person name="Sun H."/>
            <person name="Tritt A."/>
            <person name="Yoshinaga Y."/>
            <person name="Zwiers L.-H."/>
            <person name="Turgeon B.G."/>
            <person name="Goodwin S.B."/>
            <person name="Spatafora J.W."/>
            <person name="Crous P.W."/>
            <person name="Grigoriev I.V."/>
        </authorList>
    </citation>
    <scope>NUCLEOTIDE SEQUENCE</scope>
    <source>
        <strain evidence="2">CBS 342.82</strain>
    </source>
</reference>
<accession>A0A6J3LZW6</accession>
<dbReference type="GeneID" id="54366143"/>
<gene>
    <name evidence="2" type="ORF">K489DRAFT_42867</name>
</gene>
<dbReference type="AlphaFoldDB" id="A0A6J3LZW6"/>
<protein>
    <submittedName>
        <fullName evidence="2">Uncharacterized protein</fullName>
    </submittedName>
</protein>
<dbReference type="OrthoDB" id="3849915at2759"/>
<name>A0A6J3LZW6_9PEZI</name>
<reference evidence="2" key="3">
    <citation type="submission" date="2025-08" db="UniProtKB">
        <authorList>
            <consortium name="RefSeq"/>
        </authorList>
    </citation>
    <scope>IDENTIFICATION</scope>
    <source>
        <strain evidence="2">CBS 342.82</strain>
    </source>
</reference>
<dbReference type="RefSeq" id="XP_033457830.1">
    <property type="nucleotide sequence ID" value="XM_033608343.1"/>
</dbReference>
<evidence type="ECO:0000313" key="2">
    <source>
        <dbReference type="RefSeq" id="XP_033457830.1"/>
    </source>
</evidence>
<evidence type="ECO:0000313" key="1">
    <source>
        <dbReference type="Proteomes" id="UP000504637"/>
    </source>
</evidence>
<organism evidence="2">
    <name type="scientific">Dissoconium aciculare CBS 342.82</name>
    <dbReference type="NCBI Taxonomy" id="1314786"/>
    <lineage>
        <taxon>Eukaryota</taxon>
        <taxon>Fungi</taxon>
        <taxon>Dikarya</taxon>
        <taxon>Ascomycota</taxon>
        <taxon>Pezizomycotina</taxon>
        <taxon>Dothideomycetes</taxon>
        <taxon>Dothideomycetidae</taxon>
        <taxon>Mycosphaerellales</taxon>
        <taxon>Dissoconiaceae</taxon>
        <taxon>Dissoconium</taxon>
    </lineage>
</organism>
<dbReference type="Proteomes" id="UP000504637">
    <property type="component" value="Unplaced"/>
</dbReference>